<dbReference type="CDD" id="cd00093">
    <property type="entry name" value="HTH_XRE"/>
    <property type="match status" value="1"/>
</dbReference>
<gene>
    <name evidence="2" type="ORF">G7043_16825</name>
</gene>
<feature type="domain" description="HTH cro/C1-type" evidence="1">
    <location>
        <begin position="8"/>
        <end position="63"/>
    </location>
</feature>
<dbReference type="GO" id="GO:0003677">
    <property type="term" value="F:DNA binding"/>
    <property type="evidence" value="ECO:0007669"/>
    <property type="project" value="InterPro"/>
</dbReference>
<keyword evidence="3" id="KW-1185">Reference proteome</keyword>
<sequence length="461" mass="48231">MREFGELLRTHRIHAGLTQQQLADFAMVSVRAIRDLECGRTRSPRAETVRLLADGLRLDEGSRLNLQQAAGRPTGPVPVAPPAPTAAVQGREMEVAALTELLTAGEGTREGLGEGLRAAGHGSAALRRESATVAGGGAAAYVAGRAAGRGPVTITGDGAVTDGAYVAGYGPRTSRGLAADGGAVEDGSGAGRGLGTIAGGGAVADEGCVTGHVPAPRRLVTITGVSGVGKTRLALEVAGELHFRLGWSVLWHPARTPVIDDDLDTVLVTDRLPDLCLLAAHPRLRVIVTALAPTGLPGEHVFPLAALGEDAAVRLLLTHVHRVRPGFRPEPTNEAALVGLVRELDGLPSALEFAAGWFMVYSPQHLLERLRTNPVDPTSAHLRDSLRLSLSTLDEDERALLTRMAEGVDWDTAPEAHALSVRGLVRRAGPRYEVLNLVRAAVLEPVSGPHLTGGVALTWPC</sequence>
<dbReference type="SUPFAM" id="SSF52540">
    <property type="entry name" value="P-loop containing nucleoside triphosphate hydrolases"/>
    <property type="match status" value="1"/>
</dbReference>
<evidence type="ECO:0000259" key="1">
    <source>
        <dbReference type="PROSITE" id="PS50943"/>
    </source>
</evidence>
<dbReference type="AlphaFoldDB" id="A0A7C9VNR8"/>
<dbReference type="PANTHER" id="PTHR47691:SF3">
    <property type="entry name" value="HTH-TYPE TRANSCRIPTIONAL REGULATOR RV0890C-RELATED"/>
    <property type="match status" value="1"/>
</dbReference>
<comment type="caution">
    <text evidence="2">The sequence shown here is derived from an EMBL/GenBank/DDBJ whole genome shotgun (WGS) entry which is preliminary data.</text>
</comment>
<organism evidence="2 3">
    <name type="scientific">Lentzea alba</name>
    <dbReference type="NCBI Taxonomy" id="2714351"/>
    <lineage>
        <taxon>Bacteria</taxon>
        <taxon>Bacillati</taxon>
        <taxon>Actinomycetota</taxon>
        <taxon>Actinomycetes</taxon>
        <taxon>Pseudonocardiales</taxon>
        <taxon>Pseudonocardiaceae</taxon>
        <taxon>Lentzea</taxon>
    </lineage>
</organism>
<dbReference type="PROSITE" id="PS50943">
    <property type="entry name" value="HTH_CROC1"/>
    <property type="match status" value="1"/>
</dbReference>
<name>A0A7C9VNR8_9PSEU</name>
<dbReference type="InterPro" id="IPR027417">
    <property type="entry name" value="P-loop_NTPase"/>
</dbReference>
<dbReference type="Gene3D" id="1.10.260.40">
    <property type="entry name" value="lambda repressor-like DNA-binding domains"/>
    <property type="match status" value="1"/>
</dbReference>
<dbReference type="SUPFAM" id="SSF47413">
    <property type="entry name" value="lambda repressor-like DNA-binding domains"/>
    <property type="match status" value="1"/>
</dbReference>
<dbReference type="EMBL" id="JAAMPJ010000004">
    <property type="protein sequence ID" value="NGY60594.1"/>
    <property type="molecule type" value="Genomic_DNA"/>
</dbReference>
<dbReference type="PANTHER" id="PTHR47691">
    <property type="entry name" value="REGULATOR-RELATED"/>
    <property type="match status" value="1"/>
</dbReference>
<dbReference type="InterPro" id="IPR010982">
    <property type="entry name" value="Lambda_DNA-bd_dom_sf"/>
</dbReference>
<proteinExistence type="predicted"/>
<protein>
    <submittedName>
        <fullName evidence="2">XRE family transcriptional regulator</fullName>
    </submittedName>
</protein>
<dbReference type="SMART" id="SM00530">
    <property type="entry name" value="HTH_XRE"/>
    <property type="match status" value="1"/>
</dbReference>
<evidence type="ECO:0000313" key="3">
    <source>
        <dbReference type="Proteomes" id="UP000481360"/>
    </source>
</evidence>
<dbReference type="Proteomes" id="UP000481360">
    <property type="component" value="Unassembled WGS sequence"/>
</dbReference>
<accession>A0A7C9VNR8</accession>
<dbReference type="Pfam" id="PF13560">
    <property type="entry name" value="HTH_31"/>
    <property type="match status" value="1"/>
</dbReference>
<dbReference type="RefSeq" id="WP_166046609.1">
    <property type="nucleotide sequence ID" value="NZ_JAAMPJ010000004.1"/>
</dbReference>
<reference evidence="2 3" key="1">
    <citation type="submission" date="2020-03" db="EMBL/GenBank/DDBJ databases">
        <title>Isolation and identification of active actinomycetes.</title>
        <authorList>
            <person name="Sun X."/>
        </authorList>
    </citation>
    <scope>NUCLEOTIDE SEQUENCE [LARGE SCALE GENOMIC DNA]</scope>
    <source>
        <strain evidence="2 3">NEAU-D13</strain>
    </source>
</reference>
<dbReference type="InterPro" id="IPR001387">
    <property type="entry name" value="Cro/C1-type_HTH"/>
</dbReference>
<evidence type="ECO:0000313" key="2">
    <source>
        <dbReference type="EMBL" id="NGY60594.1"/>
    </source>
</evidence>